<evidence type="ECO:0000256" key="7">
    <source>
        <dbReference type="SAM" id="MobiDB-lite"/>
    </source>
</evidence>
<dbReference type="PROSITE" id="PS51907">
    <property type="entry name" value="ZF_UBZ3"/>
    <property type="match status" value="1"/>
</dbReference>
<evidence type="ECO:0000256" key="5">
    <source>
        <dbReference type="ARBA" id="ARBA00023204"/>
    </source>
</evidence>
<keyword evidence="9" id="KW-1185">Reference proteome</keyword>
<keyword evidence="2" id="KW-0808">Transferase</keyword>
<dbReference type="GO" id="GO:0005634">
    <property type="term" value="C:nucleus"/>
    <property type="evidence" value="ECO:0007669"/>
    <property type="project" value="UniProtKB-SubCell"/>
</dbReference>
<comment type="subcellular location">
    <subcellularLocation>
        <location evidence="1">Nucleus</location>
    </subcellularLocation>
</comment>
<keyword evidence="3" id="KW-0479">Metal-binding</keyword>
<dbReference type="GO" id="GO:0046872">
    <property type="term" value="F:metal ion binding"/>
    <property type="evidence" value="ECO:0007669"/>
    <property type="project" value="UniProtKB-KW"/>
</dbReference>
<keyword evidence="5" id="KW-0234">DNA repair</keyword>
<evidence type="ECO:0000259" key="8">
    <source>
        <dbReference type="PROSITE" id="PS51907"/>
    </source>
</evidence>
<feature type="compositionally biased region" description="Polar residues" evidence="7">
    <location>
        <begin position="291"/>
        <end position="300"/>
    </location>
</feature>
<keyword evidence="6" id="KW-0539">Nucleus</keyword>
<evidence type="ECO:0000256" key="2">
    <source>
        <dbReference type="ARBA" id="ARBA00022679"/>
    </source>
</evidence>
<dbReference type="GO" id="GO:0006281">
    <property type="term" value="P:DNA repair"/>
    <property type="evidence" value="ECO:0007669"/>
    <property type="project" value="UniProtKB-KW"/>
</dbReference>
<evidence type="ECO:0000313" key="9">
    <source>
        <dbReference type="Proteomes" id="UP000095280"/>
    </source>
</evidence>
<reference evidence="10" key="1">
    <citation type="submission" date="2016-11" db="UniProtKB">
        <authorList>
            <consortium name="WormBaseParasite"/>
        </authorList>
    </citation>
    <scope>IDENTIFICATION</scope>
</reference>
<dbReference type="AlphaFoldDB" id="A0A1I8FI89"/>
<dbReference type="WBParaSite" id="maker-unitig_34065-snap-gene-0.2-mRNA-1">
    <property type="protein sequence ID" value="maker-unitig_34065-snap-gene-0.2-mRNA-1"/>
    <property type="gene ID" value="maker-unitig_34065-snap-gene-0.2"/>
</dbReference>
<feature type="domain" description="UBZ3-type" evidence="8">
    <location>
        <begin position="17"/>
        <end position="53"/>
    </location>
</feature>
<evidence type="ECO:0000313" key="10">
    <source>
        <dbReference type="WBParaSite" id="maker-unitig_34065-snap-gene-0.2-mRNA-1"/>
    </source>
</evidence>
<sequence>CQTIDNSKQTSPAAAADELLTVECSQCRPPRAVLMTDWLEHQDYHAAVDLQRSIQLEFKAERDRDVQLQQQSRKRPATSSSSSAWLRTSVEEGHVVVASSQQSSDQLTAAHDGSCLNNARRRTSGCWLPPPARHLGKAAAESELSDATIAAERDGAARLQQMPDLQGMAKLKATIEAQRDEIRPCNAIWLSARQILRRLSSRSRTRLARANAEYRRRHSRQQQAGPADCWRAKQISKLAWRPSDQALRLAAEAGTAADGCRRCAKKRPGRTAAAASAATVVAPDGRPPSSAGPSTGNRTRNCFRRMSAPGLGIKHFFQGLLDRVQN</sequence>
<evidence type="ECO:0000256" key="3">
    <source>
        <dbReference type="ARBA" id="ARBA00022723"/>
    </source>
</evidence>
<feature type="region of interest" description="Disordered" evidence="7">
    <location>
        <begin position="66"/>
        <end position="85"/>
    </location>
</feature>
<dbReference type="Pfam" id="PF18439">
    <property type="entry name" value="zf_UBZ"/>
    <property type="match status" value="1"/>
</dbReference>
<evidence type="ECO:0000256" key="6">
    <source>
        <dbReference type="ARBA" id="ARBA00023242"/>
    </source>
</evidence>
<proteinExistence type="predicted"/>
<evidence type="ECO:0000256" key="1">
    <source>
        <dbReference type="ARBA" id="ARBA00004123"/>
    </source>
</evidence>
<feature type="region of interest" description="Disordered" evidence="7">
    <location>
        <begin position="281"/>
        <end position="301"/>
    </location>
</feature>
<dbReference type="InterPro" id="IPR041298">
    <property type="entry name" value="UBZ3"/>
</dbReference>
<organism evidence="9 10">
    <name type="scientific">Macrostomum lignano</name>
    <dbReference type="NCBI Taxonomy" id="282301"/>
    <lineage>
        <taxon>Eukaryota</taxon>
        <taxon>Metazoa</taxon>
        <taxon>Spiralia</taxon>
        <taxon>Lophotrochozoa</taxon>
        <taxon>Platyhelminthes</taxon>
        <taxon>Rhabditophora</taxon>
        <taxon>Macrostomorpha</taxon>
        <taxon>Macrostomida</taxon>
        <taxon>Macrostomidae</taxon>
        <taxon>Macrostomum</taxon>
    </lineage>
</organism>
<accession>A0A1I8FI89</accession>
<protein>
    <submittedName>
        <fullName evidence="10">Zf_UBZ domain-containing protein</fullName>
    </submittedName>
</protein>
<name>A0A1I8FI89_9PLAT</name>
<dbReference type="GO" id="GO:0016740">
    <property type="term" value="F:transferase activity"/>
    <property type="evidence" value="ECO:0007669"/>
    <property type="project" value="UniProtKB-KW"/>
</dbReference>
<keyword evidence="4" id="KW-0227">DNA damage</keyword>
<evidence type="ECO:0000256" key="4">
    <source>
        <dbReference type="ARBA" id="ARBA00022763"/>
    </source>
</evidence>
<dbReference type="Proteomes" id="UP000095280">
    <property type="component" value="Unplaced"/>
</dbReference>